<dbReference type="Proteomes" id="UP000027120">
    <property type="component" value="Unassembled WGS sequence"/>
</dbReference>
<reference evidence="1 2" key="1">
    <citation type="submission" date="2014-04" db="EMBL/GenBank/DDBJ databases">
        <authorList>
            <consortium name="International Citrus Genome Consortium"/>
            <person name="Gmitter F."/>
            <person name="Chen C."/>
            <person name="Farmerie W."/>
            <person name="Harkins T."/>
            <person name="Desany B."/>
            <person name="Mohiuddin M."/>
            <person name="Kodira C."/>
            <person name="Borodovsky M."/>
            <person name="Lomsadze A."/>
            <person name="Burns P."/>
            <person name="Jenkins J."/>
            <person name="Prochnik S."/>
            <person name="Shu S."/>
            <person name="Chapman J."/>
            <person name="Pitluck S."/>
            <person name="Schmutz J."/>
            <person name="Rokhsar D."/>
        </authorList>
    </citation>
    <scope>NUCLEOTIDE SEQUENCE</scope>
</reference>
<accession>A0A067EYU5</accession>
<gene>
    <name evidence="1" type="ORF">CISIN_1g0381852mg</name>
</gene>
<proteinExistence type="predicted"/>
<name>A0A067EYU5_CITSI</name>
<evidence type="ECO:0000313" key="1">
    <source>
        <dbReference type="EMBL" id="KDO60309.1"/>
    </source>
</evidence>
<organism evidence="1 2">
    <name type="scientific">Citrus sinensis</name>
    <name type="common">Sweet orange</name>
    <name type="synonym">Citrus aurantium var. sinensis</name>
    <dbReference type="NCBI Taxonomy" id="2711"/>
    <lineage>
        <taxon>Eukaryota</taxon>
        <taxon>Viridiplantae</taxon>
        <taxon>Streptophyta</taxon>
        <taxon>Embryophyta</taxon>
        <taxon>Tracheophyta</taxon>
        <taxon>Spermatophyta</taxon>
        <taxon>Magnoliopsida</taxon>
        <taxon>eudicotyledons</taxon>
        <taxon>Gunneridae</taxon>
        <taxon>Pentapetalae</taxon>
        <taxon>rosids</taxon>
        <taxon>malvids</taxon>
        <taxon>Sapindales</taxon>
        <taxon>Rutaceae</taxon>
        <taxon>Aurantioideae</taxon>
        <taxon>Citrus</taxon>
    </lineage>
</organism>
<evidence type="ECO:0000313" key="2">
    <source>
        <dbReference type="Proteomes" id="UP000027120"/>
    </source>
</evidence>
<feature type="non-terminal residue" evidence="1">
    <location>
        <position position="1"/>
    </location>
</feature>
<keyword evidence="2" id="KW-1185">Reference proteome</keyword>
<dbReference type="AlphaFoldDB" id="A0A067EYU5"/>
<dbReference type="EMBL" id="KK784933">
    <property type="protein sequence ID" value="KDO60309.1"/>
    <property type="molecule type" value="Genomic_DNA"/>
</dbReference>
<protein>
    <submittedName>
        <fullName evidence="1">Uncharacterized protein</fullName>
    </submittedName>
</protein>
<sequence>CLEGNVQVMHCVIYIA</sequence>